<keyword evidence="7" id="KW-1185">Reference proteome</keyword>
<keyword evidence="4" id="KW-0460">Magnesium</keyword>
<protein>
    <submittedName>
        <fullName evidence="6">HAD superfamily hydrolase (TIGR01509 family)</fullName>
    </submittedName>
</protein>
<accession>A0A2T5V912</accession>
<dbReference type="InterPro" id="IPR023198">
    <property type="entry name" value="PGP-like_dom2"/>
</dbReference>
<reference evidence="6 7" key="1">
    <citation type="submission" date="2018-04" db="EMBL/GenBank/DDBJ databases">
        <title>Genomic Encyclopedia of Archaeal and Bacterial Type Strains, Phase II (KMG-II): from individual species to whole genera.</title>
        <authorList>
            <person name="Goeker M."/>
        </authorList>
    </citation>
    <scope>NUCLEOTIDE SEQUENCE [LARGE SCALE GENOMIC DNA]</scope>
    <source>
        <strain evidence="6 7">DSM 23382</strain>
    </source>
</reference>
<comment type="cofactor">
    <cofactor evidence="1">
        <name>Mg(2+)</name>
        <dbReference type="ChEBI" id="CHEBI:18420"/>
    </cofactor>
</comment>
<evidence type="ECO:0000256" key="2">
    <source>
        <dbReference type="ARBA" id="ARBA00006171"/>
    </source>
</evidence>
<dbReference type="OrthoDB" id="9800058at2"/>
<dbReference type="PANTHER" id="PTHR46193:SF18">
    <property type="entry name" value="HEXITOL PHOSPHATASE B"/>
    <property type="match status" value="1"/>
</dbReference>
<comment type="caution">
    <text evidence="6">The sequence shown here is derived from an EMBL/GenBank/DDBJ whole genome shotgun (WGS) entry which is preliminary data.</text>
</comment>
<dbReference type="InterPro" id="IPR036412">
    <property type="entry name" value="HAD-like_sf"/>
</dbReference>
<keyword evidence="3" id="KW-0479">Metal-binding</keyword>
<evidence type="ECO:0000256" key="1">
    <source>
        <dbReference type="ARBA" id="ARBA00001946"/>
    </source>
</evidence>
<dbReference type="Gene3D" id="3.40.50.1000">
    <property type="entry name" value="HAD superfamily/HAD-like"/>
    <property type="match status" value="1"/>
</dbReference>
<evidence type="ECO:0000256" key="3">
    <source>
        <dbReference type="ARBA" id="ARBA00022723"/>
    </source>
</evidence>
<dbReference type="SFLD" id="SFLDG01129">
    <property type="entry name" value="C1.5:_HAD__Beta-PGM__Phosphata"/>
    <property type="match status" value="1"/>
</dbReference>
<dbReference type="GO" id="GO:0016787">
    <property type="term" value="F:hydrolase activity"/>
    <property type="evidence" value="ECO:0007669"/>
    <property type="project" value="UniProtKB-KW"/>
</dbReference>
<organism evidence="6 7">
    <name type="scientific">Breoghania corrubedonensis</name>
    <dbReference type="NCBI Taxonomy" id="665038"/>
    <lineage>
        <taxon>Bacteria</taxon>
        <taxon>Pseudomonadati</taxon>
        <taxon>Pseudomonadota</taxon>
        <taxon>Alphaproteobacteria</taxon>
        <taxon>Hyphomicrobiales</taxon>
        <taxon>Stappiaceae</taxon>
        <taxon>Breoghania</taxon>
    </lineage>
</organism>
<keyword evidence="6" id="KW-0378">Hydrolase</keyword>
<gene>
    <name evidence="6" type="ORF">C8N35_105234</name>
</gene>
<comment type="similarity">
    <text evidence="2">Belongs to the HAD-like hydrolase superfamily. CbbY/CbbZ/Gph/YieH family.</text>
</comment>
<dbReference type="InterPro" id="IPR051600">
    <property type="entry name" value="Beta-PGM-like"/>
</dbReference>
<keyword evidence="5" id="KW-0119">Carbohydrate metabolism</keyword>
<dbReference type="PRINTS" id="PR00413">
    <property type="entry name" value="HADHALOGNASE"/>
</dbReference>
<dbReference type="CDD" id="cd07505">
    <property type="entry name" value="HAD_BPGM-like"/>
    <property type="match status" value="1"/>
</dbReference>
<dbReference type="EMBL" id="QAYG01000005">
    <property type="protein sequence ID" value="PTW60230.1"/>
    <property type="molecule type" value="Genomic_DNA"/>
</dbReference>
<name>A0A2T5V912_9HYPH</name>
<evidence type="ECO:0000313" key="6">
    <source>
        <dbReference type="EMBL" id="PTW60230.1"/>
    </source>
</evidence>
<dbReference type="AlphaFoldDB" id="A0A2T5V912"/>
<dbReference type="GO" id="GO:0046872">
    <property type="term" value="F:metal ion binding"/>
    <property type="evidence" value="ECO:0007669"/>
    <property type="project" value="UniProtKB-KW"/>
</dbReference>
<dbReference type="Gene3D" id="1.10.150.240">
    <property type="entry name" value="Putative phosphatase, domain 2"/>
    <property type="match status" value="1"/>
</dbReference>
<dbReference type="InterPro" id="IPR023214">
    <property type="entry name" value="HAD_sf"/>
</dbReference>
<evidence type="ECO:0000256" key="4">
    <source>
        <dbReference type="ARBA" id="ARBA00022842"/>
    </source>
</evidence>
<dbReference type="NCBIfam" id="TIGR01509">
    <property type="entry name" value="HAD-SF-IA-v3"/>
    <property type="match status" value="1"/>
</dbReference>
<dbReference type="PANTHER" id="PTHR46193">
    <property type="entry name" value="6-PHOSPHOGLUCONATE PHOSPHATASE"/>
    <property type="match status" value="1"/>
</dbReference>
<proteinExistence type="inferred from homology"/>
<sequence length="219" mass="23405">MIASALKAVAWDIDGTLIDSEPLHLAALIAVSKRYGIDLTREPAERFLGVHMGDVWRSLCEEYPEDLTEAAWHGEIVDWYMANADQLVPMPGAIDTVRALHDKGIVQICVSNSARGVVDTNIARLGIAPCLAGSISFSDVVRGKPDPEPYARAVQILGVPAGNILAVEDSPTGAMSARRARLCVAFYKPHPDAPESFDGADIEISALSEIPALQAFTGA</sequence>
<evidence type="ECO:0000256" key="5">
    <source>
        <dbReference type="ARBA" id="ARBA00023277"/>
    </source>
</evidence>
<evidence type="ECO:0000313" key="7">
    <source>
        <dbReference type="Proteomes" id="UP000244081"/>
    </source>
</evidence>
<dbReference type="Proteomes" id="UP000244081">
    <property type="component" value="Unassembled WGS sequence"/>
</dbReference>
<dbReference type="Pfam" id="PF00702">
    <property type="entry name" value="Hydrolase"/>
    <property type="match status" value="1"/>
</dbReference>
<dbReference type="InterPro" id="IPR006439">
    <property type="entry name" value="HAD-SF_hydro_IA"/>
</dbReference>
<dbReference type="RefSeq" id="WP_107990507.1">
    <property type="nucleotide sequence ID" value="NZ_QAYG01000005.1"/>
</dbReference>
<dbReference type="SUPFAM" id="SSF56784">
    <property type="entry name" value="HAD-like"/>
    <property type="match status" value="1"/>
</dbReference>
<dbReference type="SFLD" id="SFLDS00003">
    <property type="entry name" value="Haloacid_Dehalogenase"/>
    <property type="match status" value="1"/>
</dbReference>